<dbReference type="EMBL" id="NIBG01000003">
    <property type="protein sequence ID" value="PAB60327.1"/>
    <property type="molecule type" value="Genomic_DNA"/>
</dbReference>
<evidence type="ECO:0000313" key="5">
    <source>
        <dbReference type="EMBL" id="PAB60327.1"/>
    </source>
</evidence>
<dbReference type="PROSITE" id="PS50886">
    <property type="entry name" value="TRBD"/>
    <property type="match status" value="1"/>
</dbReference>
<feature type="domain" description="TRNA-binding" evidence="4">
    <location>
        <begin position="13"/>
        <end position="116"/>
    </location>
</feature>
<dbReference type="SUPFAM" id="SSF50249">
    <property type="entry name" value="Nucleic acid-binding proteins"/>
    <property type="match status" value="1"/>
</dbReference>
<sequence length="116" mass="12661">MSAAVKELIGFDELSKIDIRVGTIELVENVNKSNKLVKLQVNFGSFMRQILVGMQGERENTQEIVGKQALFIVNLAPKKMAGEISEGMLFDIGYEDGITPVLAQPEKPVPNGTRAG</sequence>
<comment type="caution">
    <text evidence="5">The sequence shown here is derived from an EMBL/GenBank/DDBJ whole genome shotgun (WGS) entry which is preliminary data.</text>
</comment>
<keyword evidence="1 3" id="KW-0820">tRNA-binding</keyword>
<dbReference type="PANTHER" id="PTHR11586:SF37">
    <property type="entry name" value="TRNA-BINDING DOMAIN-CONTAINING PROTEIN"/>
    <property type="match status" value="1"/>
</dbReference>
<dbReference type="PANTHER" id="PTHR11586">
    <property type="entry name" value="TRNA-AMINOACYLATION COFACTOR ARC1 FAMILY MEMBER"/>
    <property type="match status" value="1"/>
</dbReference>
<dbReference type="InterPro" id="IPR051270">
    <property type="entry name" value="Tyrosine-tRNA_ligase_regulator"/>
</dbReference>
<dbReference type="AlphaFoldDB" id="A0A267MLM3"/>
<dbReference type="RefSeq" id="WP_095131739.1">
    <property type="nucleotide sequence ID" value="NZ_NIBG01000003.1"/>
</dbReference>
<keyword evidence="6" id="KW-1185">Reference proteome</keyword>
<evidence type="ECO:0000256" key="2">
    <source>
        <dbReference type="ARBA" id="ARBA00022884"/>
    </source>
</evidence>
<gene>
    <name evidence="5" type="ORF">CCE28_05375</name>
</gene>
<protein>
    <submittedName>
        <fullName evidence="5">tRNA-binding protein</fullName>
    </submittedName>
</protein>
<name>A0A267MLM3_9FIRM</name>
<evidence type="ECO:0000256" key="1">
    <source>
        <dbReference type="ARBA" id="ARBA00022555"/>
    </source>
</evidence>
<dbReference type="InterPro" id="IPR012340">
    <property type="entry name" value="NA-bd_OB-fold"/>
</dbReference>
<reference evidence="5 6" key="1">
    <citation type="submission" date="2017-06" db="EMBL/GenBank/DDBJ databases">
        <title>Draft genome sequence of anaerobic fermentative bacterium Anaeromicrobium sediminis DY2726D isolated from West Pacific Ocean sediments.</title>
        <authorList>
            <person name="Zeng X."/>
        </authorList>
    </citation>
    <scope>NUCLEOTIDE SEQUENCE [LARGE SCALE GENOMIC DNA]</scope>
    <source>
        <strain evidence="5 6">DY2726D</strain>
    </source>
</reference>
<dbReference type="Gene3D" id="2.40.50.140">
    <property type="entry name" value="Nucleic acid-binding proteins"/>
    <property type="match status" value="1"/>
</dbReference>
<accession>A0A267MLM3</accession>
<evidence type="ECO:0000259" key="4">
    <source>
        <dbReference type="PROSITE" id="PS50886"/>
    </source>
</evidence>
<dbReference type="OrthoDB" id="9794564at2"/>
<evidence type="ECO:0000256" key="3">
    <source>
        <dbReference type="PROSITE-ProRule" id="PRU00209"/>
    </source>
</evidence>
<evidence type="ECO:0000313" key="6">
    <source>
        <dbReference type="Proteomes" id="UP000216024"/>
    </source>
</evidence>
<proteinExistence type="predicted"/>
<dbReference type="Pfam" id="PF01588">
    <property type="entry name" value="tRNA_bind"/>
    <property type="match status" value="1"/>
</dbReference>
<dbReference type="GO" id="GO:0000049">
    <property type="term" value="F:tRNA binding"/>
    <property type="evidence" value="ECO:0007669"/>
    <property type="project" value="UniProtKB-UniRule"/>
</dbReference>
<dbReference type="Proteomes" id="UP000216024">
    <property type="component" value="Unassembled WGS sequence"/>
</dbReference>
<keyword evidence="2 3" id="KW-0694">RNA-binding</keyword>
<organism evidence="5 6">
    <name type="scientific">Anaeromicrobium sediminis</name>
    <dbReference type="NCBI Taxonomy" id="1478221"/>
    <lineage>
        <taxon>Bacteria</taxon>
        <taxon>Bacillati</taxon>
        <taxon>Bacillota</taxon>
        <taxon>Clostridia</taxon>
        <taxon>Peptostreptococcales</taxon>
        <taxon>Thermotaleaceae</taxon>
        <taxon>Anaeromicrobium</taxon>
    </lineage>
</organism>
<dbReference type="InterPro" id="IPR002547">
    <property type="entry name" value="tRNA-bd_dom"/>
</dbReference>